<gene>
    <name evidence="1" type="ORF">METZ01_LOCUS362618</name>
</gene>
<organism evidence="1">
    <name type="scientific">marine metagenome</name>
    <dbReference type="NCBI Taxonomy" id="408172"/>
    <lineage>
        <taxon>unclassified sequences</taxon>
        <taxon>metagenomes</taxon>
        <taxon>ecological metagenomes</taxon>
    </lineage>
</organism>
<accession>A0A382SIN2</accession>
<name>A0A382SIN2_9ZZZZ</name>
<protein>
    <submittedName>
        <fullName evidence="1">Uncharacterized protein</fullName>
    </submittedName>
</protein>
<dbReference type="EMBL" id="UINC01129402">
    <property type="protein sequence ID" value="SVD09764.1"/>
    <property type="molecule type" value="Genomic_DNA"/>
</dbReference>
<sequence>MLSSLEAYNTSIEVKIGEYFRLPLLQKKKTSGVTKEMLHSLSQVFIELTNLELSQHNVHLQVYSYNDIFRRHAENVFRFLGPLKRLFLPSLLGRLLLIQGYLDSRE</sequence>
<dbReference type="AlphaFoldDB" id="A0A382SIN2"/>
<reference evidence="1" key="1">
    <citation type="submission" date="2018-05" db="EMBL/GenBank/DDBJ databases">
        <authorList>
            <person name="Lanie J.A."/>
            <person name="Ng W.-L."/>
            <person name="Kazmierczak K.M."/>
            <person name="Andrzejewski T.M."/>
            <person name="Davidsen T.M."/>
            <person name="Wayne K.J."/>
            <person name="Tettelin H."/>
            <person name="Glass J.I."/>
            <person name="Rusch D."/>
            <person name="Podicherti R."/>
            <person name="Tsui H.-C.T."/>
            <person name="Winkler M.E."/>
        </authorList>
    </citation>
    <scope>NUCLEOTIDE SEQUENCE</scope>
</reference>
<feature type="non-terminal residue" evidence="1">
    <location>
        <position position="106"/>
    </location>
</feature>
<proteinExistence type="predicted"/>
<evidence type="ECO:0000313" key="1">
    <source>
        <dbReference type="EMBL" id="SVD09764.1"/>
    </source>
</evidence>